<dbReference type="SUPFAM" id="SSF51120">
    <property type="entry name" value="beta-Roll"/>
    <property type="match status" value="3"/>
</dbReference>
<dbReference type="HOGENOM" id="CLU_240402_0_0_5"/>
<feature type="domain" description="Cadherin-like" evidence="1">
    <location>
        <begin position="949"/>
        <end position="1037"/>
    </location>
</feature>
<organism evidence="2 3">
    <name type="scientific">Asticcacaulis biprosthecium C19</name>
    <dbReference type="NCBI Taxonomy" id="715226"/>
    <lineage>
        <taxon>Bacteria</taxon>
        <taxon>Pseudomonadati</taxon>
        <taxon>Pseudomonadota</taxon>
        <taxon>Alphaproteobacteria</taxon>
        <taxon>Caulobacterales</taxon>
        <taxon>Caulobacteraceae</taxon>
        <taxon>Asticcacaulis</taxon>
    </lineage>
</organism>
<dbReference type="Pfam" id="PF00353">
    <property type="entry name" value="HemolysinCabind"/>
    <property type="match status" value="5"/>
</dbReference>
<proteinExistence type="predicted"/>
<dbReference type="InterPro" id="IPR041690">
    <property type="entry name" value="Cadherin_5"/>
</dbReference>
<feature type="domain" description="Cadherin-like" evidence="1">
    <location>
        <begin position="755"/>
        <end position="847"/>
    </location>
</feature>
<evidence type="ECO:0000313" key="2">
    <source>
        <dbReference type="EMBL" id="EGF89572.1"/>
    </source>
</evidence>
<dbReference type="eggNOG" id="COG2931">
    <property type="taxonomic scope" value="Bacteria"/>
</dbReference>
<keyword evidence="3" id="KW-1185">Reference proteome</keyword>
<dbReference type="Gene3D" id="2.150.10.10">
    <property type="entry name" value="Serralysin-like metalloprotease, C-terminal"/>
    <property type="match status" value="4"/>
</dbReference>
<name>F4QS52_9CAUL</name>
<evidence type="ECO:0000313" key="3">
    <source>
        <dbReference type="Proteomes" id="UP000006512"/>
    </source>
</evidence>
<dbReference type="Pfam" id="PF17892">
    <property type="entry name" value="Cadherin_5"/>
    <property type="match status" value="4"/>
</dbReference>
<protein>
    <submittedName>
        <fullName evidence="2">Hemolysin-type calcium-binding repeat 2 copies family protein</fullName>
    </submittedName>
</protein>
<sequence length="1502" mass="156106">MPVGGEIQVNTFTMHNQHQPVVMPLTGGGFVITWPSYGQDGSDTGIYAQRYGADGAVLGGETRVNTYTEGEQYILAGASLADGGYVIAWSSHGQDNSLWGVYTQRYDEEGVAVGSENRVNSFTDNAQFGPAVTSLADGGYLVTWTSSYQDGERGGIYAQRYDVGGAAVGSEFRVNSTTLGNQDHAFAAGLPDNGYVVVWVSDHEDGSDYGIFAQRFDAAGAAVGDEQRVETFTDGIQFYPAVTALANGDYVVTWQSDGQDGSGWGLYQKRFAANVAPVLTGTPAELDRGYVNAPYTVSAADLLDGYSDPDGDTLSVVGLSADHGTVGDHGDGTFTVTPALDYHGVVVLSFTVTDGAGGTSVASRGVVLDRVVYTAGAETQVNTTTEGSQAEPDIAALSDGGYIITWTSYNADETAFDVYAQRYDADGITVSGETRINGYTTWEQYNSAITALADGGYVVAWTSAVQDGSYDGIYAQRYDTDGVAVGGETRINSYTANYQSVPAATALADGGYVITWSSYNQDGSYYGIYTQRYDADGVAVGGETPINSYTPDYQYLSAVTALADGGYVVTWASYGQDGSGYGIYAKRFNQDGVGVGDEELINSHTNDNQNAPSIASLTGGGYVITWSSYEQDGSGFGVYAQSFDVDGVRFGDEVRVNTTTLSHQYQPVVAGLPDGGYAIAWMAIDSDNAYHDVFLQRYDAIGNAIGLQELVNSYKIDDQRNPAIAALANGDFVVTWQSNRDGSGAGVYHKRFSANAVPVQSGTAADLADGHEDVPLTITQTDLLAGIGDPEGGELSVTAISASHGTLSAAAEGWAFTPELNYRGPVVLTYTVSDDEGATTQFTTGFNLAPVNDAPALTGIPAVLTMTEDTALTVTMAQLLAGWSDVEGGILSINGVTANHGNVTAVEGGYLLTPDADYNGTMTLSYVVSDGQVGLSNAAMTFNVAPAYDAPERTSPAVALGATDEDTVKTVTMEQLLLGWTSPDGRTLTASNLTVTHGSVSYDTGTGNYLITPEANYYGPVVLSYSIGDGVTTTPVSLSYDLSRVIDTVTSAETAFLGTYLENLTLTGEDDIHGYGNAEDNVLRGNAGANWLDGRSGQDTLYGGGDGDIYIVDNGNDVVSERTETGTDTGGFDTVRSSVSYLLTPFVEALVLTGGLDIDGWGNAQANYLTGNSGRNRLDGSGGVDIMSGGSGDDSYEVDVAADHIVEAASGGTDDVRSLVSYSLPDYVENLVLAGGGAINGTGNAQDNVLTGNTGVNVLTGGLGNDTYFVQNTGDKVVEANGEGSDTIYASVSYNLTGRYIETLTLTGTAAINATGNSLGNALNGNSGNNVLDGGAGNDTLAGGGGNDTYYVQAAGDKVIELGGEGTDIIFSTVTYNLNGRYAETIHLTGAGSINATGNSLANTLIGNSGANVLNGLGGNDTLTGGAGADTFLFQASSRADRVTDFNATDGDLINVNAYTGGVANAGWVPQSGVNVVINFGGGNVITVENASQADVLSHMVW</sequence>
<reference evidence="3" key="1">
    <citation type="submission" date="2011-03" db="EMBL/GenBank/DDBJ databases">
        <title>Draft genome sequence of Brevundimonas diminuta.</title>
        <authorList>
            <person name="Brown P.J.B."/>
            <person name="Buechlein A."/>
            <person name="Hemmerich C."/>
            <person name="Brun Y.V."/>
        </authorList>
    </citation>
    <scope>NUCLEOTIDE SEQUENCE [LARGE SCALE GENOMIC DNA]</scope>
    <source>
        <strain evidence="3">C19</strain>
    </source>
</reference>
<dbReference type="STRING" id="715226.ABI_39890"/>
<dbReference type="GO" id="GO:0005509">
    <property type="term" value="F:calcium ion binding"/>
    <property type="evidence" value="ECO:0007669"/>
    <property type="project" value="InterPro"/>
</dbReference>
<feature type="domain" description="Cadherin-like" evidence="1">
    <location>
        <begin position="851"/>
        <end position="944"/>
    </location>
</feature>
<accession>F4QS52</accession>
<dbReference type="InterPro" id="IPR011049">
    <property type="entry name" value="Serralysin-like_metalloprot_C"/>
</dbReference>
<dbReference type="Gene3D" id="2.60.40.2810">
    <property type="match status" value="3"/>
</dbReference>
<dbReference type="InterPro" id="IPR001343">
    <property type="entry name" value="Hemolysn_Ca-bd"/>
</dbReference>
<dbReference type="NCBIfam" id="NF012211">
    <property type="entry name" value="tand_rpt_95"/>
    <property type="match status" value="4"/>
</dbReference>
<dbReference type="Proteomes" id="UP000006512">
    <property type="component" value="Unassembled WGS sequence"/>
</dbReference>
<gene>
    <name evidence="2" type="ORF">ABI_39890</name>
</gene>
<feature type="domain" description="Cadherin-like" evidence="1">
    <location>
        <begin position="274"/>
        <end position="364"/>
    </location>
</feature>
<dbReference type="PRINTS" id="PR00313">
    <property type="entry name" value="CABNDNGRPT"/>
</dbReference>
<dbReference type="EMBL" id="GL883080">
    <property type="protein sequence ID" value="EGF89572.1"/>
    <property type="molecule type" value="Genomic_DNA"/>
</dbReference>
<evidence type="ECO:0000259" key="1">
    <source>
        <dbReference type="Pfam" id="PF17892"/>
    </source>
</evidence>